<keyword evidence="7" id="KW-0539">Nucleus</keyword>
<accession>A0A835HIQ8</accession>
<dbReference type="OrthoDB" id="295274at2759"/>
<evidence type="ECO:0000313" key="8">
    <source>
        <dbReference type="EMBL" id="KAF9600209.1"/>
    </source>
</evidence>
<evidence type="ECO:0000256" key="6">
    <source>
        <dbReference type="ARBA" id="ARBA00023163"/>
    </source>
</evidence>
<dbReference type="GO" id="GO:0005789">
    <property type="term" value="C:endoplasmic reticulum membrane"/>
    <property type="evidence" value="ECO:0007669"/>
    <property type="project" value="UniProtKB-SubCell"/>
</dbReference>
<protein>
    <submittedName>
        <fullName evidence="8">Uncharacterized protein</fullName>
    </submittedName>
</protein>
<comment type="caution">
    <text evidence="8">The sequence shown here is derived from an EMBL/GenBank/DDBJ whole genome shotgun (WGS) entry which is preliminary data.</text>
</comment>
<dbReference type="PANTHER" id="PTHR47416">
    <property type="entry name" value="BASIC-LEUCINE ZIPPER TRANSCRIPTION FACTOR F-RELATED"/>
    <property type="match status" value="1"/>
</dbReference>
<dbReference type="GO" id="GO:0005634">
    <property type="term" value="C:nucleus"/>
    <property type="evidence" value="ECO:0007669"/>
    <property type="project" value="UniProtKB-SubCell"/>
</dbReference>
<evidence type="ECO:0000256" key="5">
    <source>
        <dbReference type="ARBA" id="ARBA00023125"/>
    </source>
</evidence>
<evidence type="ECO:0000256" key="7">
    <source>
        <dbReference type="ARBA" id="ARBA00023242"/>
    </source>
</evidence>
<dbReference type="Proteomes" id="UP000631114">
    <property type="component" value="Unassembled WGS sequence"/>
</dbReference>
<dbReference type="PANTHER" id="PTHR47416:SF3">
    <property type="entry name" value="BZIP TRANSCRIPTION FACTOR 17-RELATED"/>
    <property type="match status" value="1"/>
</dbReference>
<sequence length="79" mass="8585">MSTRWLQGESKVKCTDGSLQKWFREGLAGPTLSSGMCTEVFQFDVSSSANPGAIVPATPSINVFTAKKCLRICLSKQKE</sequence>
<organism evidence="8 9">
    <name type="scientific">Coptis chinensis</name>
    <dbReference type="NCBI Taxonomy" id="261450"/>
    <lineage>
        <taxon>Eukaryota</taxon>
        <taxon>Viridiplantae</taxon>
        <taxon>Streptophyta</taxon>
        <taxon>Embryophyta</taxon>
        <taxon>Tracheophyta</taxon>
        <taxon>Spermatophyta</taxon>
        <taxon>Magnoliopsida</taxon>
        <taxon>Ranunculales</taxon>
        <taxon>Ranunculaceae</taxon>
        <taxon>Coptidoideae</taxon>
        <taxon>Coptis</taxon>
    </lineage>
</organism>
<keyword evidence="4" id="KW-0805">Transcription regulation</keyword>
<proteinExistence type="inferred from homology"/>
<name>A0A835HIQ8_9MAGN</name>
<evidence type="ECO:0000256" key="2">
    <source>
        <dbReference type="ARBA" id="ARBA00004389"/>
    </source>
</evidence>
<reference evidence="8 9" key="1">
    <citation type="submission" date="2020-10" db="EMBL/GenBank/DDBJ databases">
        <title>The Coptis chinensis genome and diversification of protoberbering-type alkaloids.</title>
        <authorList>
            <person name="Wang B."/>
            <person name="Shu S."/>
            <person name="Song C."/>
            <person name="Liu Y."/>
        </authorList>
    </citation>
    <scope>NUCLEOTIDE SEQUENCE [LARGE SCALE GENOMIC DNA]</scope>
    <source>
        <strain evidence="8">HL-2020</strain>
        <tissue evidence="8">Leaf</tissue>
    </source>
</reference>
<dbReference type="EMBL" id="JADFTS010000006">
    <property type="protein sequence ID" value="KAF9600209.1"/>
    <property type="molecule type" value="Genomic_DNA"/>
</dbReference>
<evidence type="ECO:0000256" key="3">
    <source>
        <dbReference type="ARBA" id="ARBA00007163"/>
    </source>
</evidence>
<evidence type="ECO:0000256" key="1">
    <source>
        <dbReference type="ARBA" id="ARBA00004123"/>
    </source>
</evidence>
<keyword evidence="9" id="KW-1185">Reference proteome</keyword>
<gene>
    <name evidence="8" type="ORF">IFM89_005033</name>
</gene>
<evidence type="ECO:0000313" key="9">
    <source>
        <dbReference type="Proteomes" id="UP000631114"/>
    </source>
</evidence>
<comment type="subcellular location">
    <subcellularLocation>
        <location evidence="2">Endoplasmic reticulum membrane</location>
        <topology evidence="2">Single-pass membrane protein</topology>
    </subcellularLocation>
    <subcellularLocation>
        <location evidence="1">Nucleus</location>
    </subcellularLocation>
</comment>
<keyword evidence="5" id="KW-0238">DNA-binding</keyword>
<keyword evidence="6" id="KW-0804">Transcription</keyword>
<dbReference type="AlphaFoldDB" id="A0A835HIQ8"/>
<evidence type="ECO:0000256" key="4">
    <source>
        <dbReference type="ARBA" id="ARBA00023015"/>
    </source>
</evidence>
<comment type="similarity">
    <text evidence="3">Belongs to the bZIP family.</text>
</comment>
<dbReference type="GO" id="GO:0003677">
    <property type="term" value="F:DNA binding"/>
    <property type="evidence" value="ECO:0007669"/>
    <property type="project" value="UniProtKB-KW"/>
</dbReference>